<keyword evidence="5" id="KW-1185">Reference proteome</keyword>
<dbReference type="Proteomes" id="UP001596098">
    <property type="component" value="Unassembled WGS sequence"/>
</dbReference>
<dbReference type="InterPro" id="IPR013783">
    <property type="entry name" value="Ig-like_fold"/>
</dbReference>
<comment type="caution">
    <text evidence="4">The sequence shown here is derived from an EMBL/GenBank/DDBJ whole genome shotgun (WGS) entry which is preliminary data.</text>
</comment>
<dbReference type="PANTHER" id="PTHR37981:SF1">
    <property type="entry name" value="SGNH HYDROLASE-TYPE ESTERASE DOMAIN-CONTAINING PROTEIN"/>
    <property type="match status" value="1"/>
</dbReference>
<dbReference type="EMBL" id="JBHSQI010000009">
    <property type="protein sequence ID" value="MFC6154923.1"/>
    <property type="molecule type" value="Genomic_DNA"/>
</dbReference>
<dbReference type="Pfam" id="PF13472">
    <property type="entry name" value="Lipase_GDSL_2"/>
    <property type="match status" value="1"/>
</dbReference>
<feature type="chain" id="PRO_5045299377" evidence="2">
    <location>
        <begin position="19"/>
        <end position="417"/>
    </location>
</feature>
<gene>
    <name evidence="4" type="ORF">ACFPWU_14750</name>
</gene>
<dbReference type="InterPro" id="IPR013830">
    <property type="entry name" value="SGNH_hydro"/>
</dbReference>
<evidence type="ECO:0000256" key="2">
    <source>
        <dbReference type="SAM" id="SignalP"/>
    </source>
</evidence>
<dbReference type="SUPFAM" id="SSF52266">
    <property type="entry name" value="SGNH hydrolase"/>
    <property type="match status" value="1"/>
</dbReference>
<evidence type="ECO:0000259" key="3">
    <source>
        <dbReference type="Pfam" id="PF13472"/>
    </source>
</evidence>
<protein>
    <submittedName>
        <fullName evidence="4">SGNH/GDSL hydrolase family protein</fullName>
        <ecNumber evidence="4">3.1.-.-</ecNumber>
    </submittedName>
</protein>
<proteinExistence type="predicted"/>
<name>A0ABW1R2U0_9ACTN</name>
<reference evidence="5" key="1">
    <citation type="journal article" date="2019" name="Int. J. Syst. Evol. Microbiol.">
        <title>The Global Catalogue of Microorganisms (GCM) 10K type strain sequencing project: providing services to taxonomists for standard genome sequencing and annotation.</title>
        <authorList>
            <consortium name="The Broad Institute Genomics Platform"/>
            <consortium name="The Broad Institute Genome Sequencing Center for Infectious Disease"/>
            <person name="Wu L."/>
            <person name="Ma J."/>
        </authorList>
    </citation>
    <scope>NUCLEOTIDE SEQUENCE [LARGE SCALE GENOMIC DNA]</scope>
    <source>
        <strain evidence="5">DFY28</strain>
    </source>
</reference>
<sequence>MAAVLGAGVAVAALPAVAHTPVWDKPTGQGNGDVYVALGDSFTAGIGIQPERSDDTGCHRSTKNFPSLVAADLDVSTFTDASCSGAVVADLATAQRRGEYDNDAQFDAITEKTTLVTFGTIGGNDMGLVGLATDCVKGDCVPAAGTDPLAREFTQLRTDLTAGIEKVKELAPLADIVVVGYGIYLPKDGCPQNFFDLVTAEESNYLQGQIDRLSDLLAEIAAENDVAFADQRLIPGALDHTVCQWDSRQWIRGLYPEGGGDGFTFHPSSAGMKATAGLVAGVVRDLRGVEPEPTPKPETTPTLKPTPKPTLAQRKAELAKKAKAVKVAATCAGTKKNRKVVVKATTAKGGVTKVVLKAGGKKVVTDAKAPFTIKVKATTLKKKLKKKSSTLKAVVTVKHSGLSTSRTVTLKRPGCVK</sequence>
<dbReference type="CDD" id="cd01823">
    <property type="entry name" value="SEST_like"/>
    <property type="match status" value="1"/>
</dbReference>
<dbReference type="Gene3D" id="3.40.50.1110">
    <property type="entry name" value="SGNH hydrolase"/>
    <property type="match status" value="1"/>
</dbReference>
<feature type="region of interest" description="Disordered" evidence="1">
    <location>
        <begin position="288"/>
        <end position="308"/>
    </location>
</feature>
<dbReference type="PANTHER" id="PTHR37981">
    <property type="entry name" value="LIPASE 2"/>
    <property type="match status" value="1"/>
</dbReference>
<dbReference type="InterPro" id="IPR037460">
    <property type="entry name" value="SEST-like"/>
</dbReference>
<feature type="domain" description="SGNH hydrolase-type esterase" evidence="3">
    <location>
        <begin position="37"/>
        <end position="274"/>
    </location>
</feature>
<evidence type="ECO:0000313" key="5">
    <source>
        <dbReference type="Proteomes" id="UP001596098"/>
    </source>
</evidence>
<evidence type="ECO:0000313" key="4">
    <source>
        <dbReference type="EMBL" id="MFC6154923.1"/>
    </source>
</evidence>
<keyword evidence="4" id="KW-0378">Hydrolase</keyword>
<keyword evidence="2" id="KW-0732">Signal</keyword>
<dbReference type="GO" id="GO:0016787">
    <property type="term" value="F:hydrolase activity"/>
    <property type="evidence" value="ECO:0007669"/>
    <property type="project" value="UniProtKB-KW"/>
</dbReference>
<dbReference type="Pfam" id="PF17957">
    <property type="entry name" value="Big_7"/>
    <property type="match status" value="1"/>
</dbReference>
<dbReference type="EC" id="3.1.-.-" evidence="4"/>
<dbReference type="Gene3D" id="2.60.40.10">
    <property type="entry name" value="Immunoglobulins"/>
    <property type="match status" value="1"/>
</dbReference>
<dbReference type="InterPro" id="IPR036514">
    <property type="entry name" value="SGNH_hydro_sf"/>
</dbReference>
<evidence type="ECO:0000256" key="1">
    <source>
        <dbReference type="SAM" id="MobiDB-lite"/>
    </source>
</evidence>
<feature type="signal peptide" evidence="2">
    <location>
        <begin position="1"/>
        <end position="18"/>
    </location>
</feature>
<organism evidence="4 5">
    <name type="scientific">Nocardioides yefusunii</name>
    <dbReference type="NCBI Taxonomy" id="2500546"/>
    <lineage>
        <taxon>Bacteria</taxon>
        <taxon>Bacillati</taxon>
        <taxon>Actinomycetota</taxon>
        <taxon>Actinomycetes</taxon>
        <taxon>Propionibacteriales</taxon>
        <taxon>Nocardioidaceae</taxon>
        <taxon>Nocardioides</taxon>
    </lineage>
</organism>
<feature type="compositionally biased region" description="Pro residues" evidence="1">
    <location>
        <begin position="296"/>
        <end position="308"/>
    </location>
</feature>
<accession>A0ABW1R2U0</accession>